<keyword evidence="5" id="KW-0804">Transcription</keyword>
<dbReference type="Gene3D" id="4.10.240.10">
    <property type="entry name" value="Zn(2)-C6 fungal-type DNA-binding domain"/>
    <property type="match status" value="1"/>
</dbReference>
<evidence type="ECO:0000256" key="6">
    <source>
        <dbReference type="ARBA" id="ARBA00023242"/>
    </source>
</evidence>
<evidence type="ECO:0000256" key="2">
    <source>
        <dbReference type="ARBA" id="ARBA00022723"/>
    </source>
</evidence>
<dbReference type="InterPro" id="IPR001138">
    <property type="entry name" value="Zn2Cys6_DnaBD"/>
</dbReference>
<evidence type="ECO:0000256" key="5">
    <source>
        <dbReference type="ARBA" id="ARBA00023163"/>
    </source>
</evidence>
<dbReference type="SUPFAM" id="SSF57701">
    <property type="entry name" value="Zn2/Cys6 DNA-binding domain"/>
    <property type="match status" value="1"/>
</dbReference>
<dbReference type="CDD" id="cd00067">
    <property type="entry name" value="GAL4"/>
    <property type="match status" value="1"/>
</dbReference>
<dbReference type="InterPro" id="IPR007219">
    <property type="entry name" value="XnlR_reg_dom"/>
</dbReference>
<keyword evidence="6" id="KW-0539">Nucleus</keyword>
<accession>A0A3D8QUR7</accession>
<evidence type="ECO:0000256" key="1">
    <source>
        <dbReference type="ARBA" id="ARBA00004123"/>
    </source>
</evidence>
<evidence type="ECO:0000256" key="3">
    <source>
        <dbReference type="ARBA" id="ARBA00023015"/>
    </source>
</evidence>
<feature type="region of interest" description="Disordered" evidence="7">
    <location>
        <begin position="117"/>
        <end position="141"/>
    </location>
</feature>
<feature type="domain" description="Zn(2)-C6 fungal-type" evidence="8">
    <location>
        <begin position="41"/>
        <end position="74"/>
    </location>
</feature>
<dbReference type="PANTHER" id="PTHR31845">
    <property type="entry name" value="FINGER DOMAIN PROTEIN, PUTATIVE-RELATED"/>
    <property type="match status" value="1"/>
</dbReference>
<dbReference type="OrthoDB" id="4060227at2759"/>
<dbReference type="PROSITE" id="PS50048">
    <property type="entry name" value="ZN2_CY6_FUNGAL_2"/>
    <property type="match status" value="1"/>
</dbReference>
<comment type="subcellular location">
    <subcellularLocation>
        <location evidence="1">Nucleus</location>
    </subcellularLocation>
</comment>
<dbReference type="SMART" id="SM00906">
    <property type="entry name" value="Fungal_trans"/>
    <property type="match status" value="1"/>
</dbReference>
<dbReference type="AlphaFoldDB" id="A0A3D8QUR7"/>
<dbReference type="InterPro" id="IPR036864">
    <property type="entry name" value="Zn2-C6_fun-type_DNA-bd_sf"/>
</dbReference>
<evidence type="ECO:0000313" key="9">
    <source>
        <dbReference type="EMBL" id="RDW65517.1"/>
    </source>
</evidence>
<feature type="compositionally biased region" description="Polar residues" evidence="7">
    <location>
        <begin position="606"/>
        <end position="617"/>
    </location>
</feature>
<dbReference type="SMART" id="SM00066">
    <property type="entry name" value="GAL4"/>
    <property type="match status" value="1"/>
</dbReference>
<evidence type="ECO:0000256" key="7">
    <source>
        <dbReference type="SAM" id="MobiDB-lite"/>
    </source>
</evidence>
<feature type="compositionally biased region" description="Polar residues" evidence="7">
    <location>
        <begin position="120"/>
        <end position="133"/>
    </location>
</feature>
<comment type="caution">
    <text evidence="9">The sequence shown here is derived from an EMBL/GenBank/DDBJ whole genome shotgun (WGS) entry which is preliminary data.</text>
</comment>
<dbReference type="GO" id="GO:0005634">
    <property type="term" value="C:nucleus"/>
    <property type="evidence" value="ECO:0007669"/>
    <property type="project" value="UniProtKB-SubCell"/>
</dbReference>
<dbReference type="PANTHER" id="PTHR31845:SF17">
    <property type="entry name" value="ZN(II)2CYS6 TRANSCRIPTION FACTOR (EUROFUNG)"/>
    <property type="match status" value="1"/>
</dbReference>
<feature type="compositionally biased region" description="Polar residues" evidence="7">
    <location>
        <begin position="13"/>
        <end position="23"/>
    </location>
</feature>
<dbReference type="GO" id="GO:0008270">
    <property type="term" value="F:zinc ion binding"/>
    <property type="evidence" value="ECO:0007669"/>
    <property type="project" value="InterPro"/>
</dbReference>
<dbReference type="CDD" id="cd12148">
    <property type="entry name" value="fungal_TF_MHR"/>
    <property type="match status" value="1"/>
</dbReference>
<gene>
    <name evidence="9" type="ORF">BP5796_10209</name>
</gene>
<evidence type="ECO:0000313" key="10">
    <source>
        <dbReference type="Proteomes" id="UP000256328"/>
    </source>
</evidence>
<organism evidence="9 10">
    <name type="scientific">Coleophoma crateriformis</name>
    <dbReference type="NCBI Taxonomy" id="565419"/>
    <lineage>
        <taxon>Eukaryota</taxon>
        <taxon>Fungi</taxon>
        <taxon>Dikarya</taxon>
        <taxon>Ascomycota</taxon>
        <taxon>Pezizomycotina</taxon>
        <taxon>Leotiomycetes</taxon>
        <taxon>Helotiales</taxon>
        <taxon>Dermateaceae</taxon>
        <taxon>Coleophoma</taxon>
    </lineage>
</organism>
<protein>
    <recommendedName>
        <fullName evidence="8">Zn(2)-C6 fungal-type domain-containing protein</fullName>
    </recommendedName>
</protein>
<feature type="region of interest" description="Disordered" evidence="7">
    <location>
        <begin position="1"/>
        <end position="23"/>
    </location>
</feature>
<dbReference type="Proteomes" id="UP000256328">
    <property type="component" value="Unassembled WGS sequence"/>
</dbReference>
<dbReference type="EMBL" id="PDLN01000015">
    <property type="protein sequence ID" value="RDW65517.1"/>
    <property type="molecule type" value="Genomic_DNA"/>
</dbReference>
<keyword evidence="3" id="KW-0805">Transcription regulation</keyword>
<dbReference type="GO" id="GO:0006351">
    <property type="term" value="P:DNA-templated transcription"/>
    <property type="evidence" value="ECO:0007669"/>
    <property type="project" value="InterPro"/>
</dbReference>
<keyword evidence="10" id="KW-1185">Reference proteome</keyword>
<feature type="region of interest" description="Disordered" evidence="7">
    <location>
        <begin position="594"/>
        <end position="622"/>
    </location>
</feature>
<keyword evidence="2" id="KW-0479">Metal-binding</keyword>
<dbReference type="GO" id="GO:0000976">
    <property type="term" value="F:transcription cis-regulatory region binding"/>
    <property type="evidence" value="ECO:0007669"/>
    <property type="project" value="TreeGrafter"/>
</dbReference>
<proteinExistence type="predicted"/>
<dbReference type="Pfam" id="PF00172">
    <property type="entry name" value="Zn_clus"/>
    <property type="match status" value="1"/>
</dbReference>
<keyword evidence="4" id="KW-0238">DNA-binding</keyword>
<sequence>MKRRRAEELGASASPSGHVNTSTDASDVLARVPKISRKIHACTECQARKIKCDLGPPDRPVCTRCSRKSLNCVVNKSLQSLLEERTEWKISLEEDSRCLQAAVTKILSVLDLPPLDSFATDGQDQQTPAPQQHVQERAAPPVRERMNSAVMAMTRENSQEPESTKLDEALFSAPMGSLYEVTKLRNLRSNLQQHIYAPRPTLLEEDFISKGMISEAEAKELFELFRTSLNHYLWGGIALVHDTLVSVRRSSSLLLVAILTVTALHIPGREHIFDICYGEYTKLICESMLDRYHTLDGLRGLCIGAFWLSDLSGHAVRIATELNLHQCYSRAVRGSREHIEGARLWYLLYVCDHHFSIAYGRPPVIHETETIVDHEKFLSLPETSQADIRLHSQISLFIILTDIYNTFGPDIEQMLSENDLGRLPQFNIALDAWRMRWEPRLAPNRYVSNYPAYGVTLHYNFAKLQVNSLALRGLEKSTVQDFTVGRRQFANTAIGCAMAILNSVLDIPDIRNSVVGVPLYLHTMITYSAVFLLNVRQKWRMFNLSTDAALIRNLVTRVISLLQESKASERHLTCHMAIGLQKMLDRFTAWERQAGSSNPGKVPLQQHDTAPQSSHASRASIGNLESNDNYGVVDYYGDTIPHAEWNYFPMGFFDIMSSTQIPNNNNNFT</sequence>
<evidence type="ECO:0000256" key="4">
    <source>
        <dbReference type="ARBA" id="ARBA00023125"/>
    </source>
</evidence>
<name>A0A3D8QUR7_9HELO</name>
<evidence type="ECO:0000259" key="8">
    <source>
        <dbReference type="PROSITE" id="PS50048"/>
    </source>
</evidence>
<reference evidence="9 10" key="1">
    <citation type="journal article" date="2018" name="IMA Fungus">
        <title>IMA Genome-F 9: Draft genome sequence of Annulohypoxylon stygium, Aspergillus mulundensis, Berkeleyomyces basicola (syn. Thielaviopsis basicola), Ceratocystis smalleyi, two Cercospora beticola strains, Coleophoma cylindrospora, Fusarium fracticaudum, Phialophora cf. hyalina, and Morchella septimelata.</title>
        <authorList>
            <person name="Wingfield B.D."/>
            <person name="Bills G.F."/>
            <person name="Dong Y."/>
            <person name="Huang W."/>
            <person name="Nel W.J."/>
            <person name="Swalarsk-Parry B.S."/>
            <person name="Vaghefi N."/>
            <person name="Wilken P.M."/>
            <person name="An Z."/>
            <person name="de Beer Z.W."/>
            <person name="De Vos L."/>
            <person name="Chen L."/>
            <person name="Duong T.A."/>
            <person name="Gao Y."/>
            <person name="Hammerbacher A."/>
            <person name="Kikkert J.R."/>
            <person name="Li Y."/>
            <person name="Li H."/>
            <person name="Li K."/>
            <person name="Li Q."/>
            <person name="Liu X."/>
            <person name="Ma X."/>
            <person name="Naidoo K."/>
            <person name="Pethybridge S.J."/>
            <person name="Sun J."/>
            <person name="Steenkamp E.T."/>
            <person name="van der Nest M.A."/>
            <person name="van Wyk S."/>
            <person name="Wingfield M.J."/>
            <person name="Xiong C."/>
            <person name="Yue Q."/>
            <person name="Zhang X."/>
        </authorList>
    </citation>
    <scope>NUCLEOTIDE SEQUENCE [LARGE SCALE GENOMIC DNA]</scope>
    <source>
        <strain evidence="9 10">BP5796</strain>
    </source>
</reference>
<dbReference type="GO" id="GO:0000981">
    <property type="term" value="F:DNA-binding transcription factor activity, RNA polymerase II-specific"/>
    <property type="evidence" value="ECO:0007669"/>
    <property type="project" value="InterPro"/>
</dbReference>
<dbReference type="InterPro" id="IPR051089">
    <property type="entry name" value="prtT"/>
</dbReference>